<sequence length="877" mass="94313">MKPDTLPEVSEAAPDGLTFALVRTRGLWPRLRPWLIAALVLLLGLLVFRGLGRVLVEVSYDDILAAAAEVSVAHLAMAVLATVASYAALTGYDFSGLHYAGARLPWRTVCLTSFIAFALGNSVGLGALTGGGVRMRLFTAAGVEPARIAKAAAFNAAAFGVGMLVFGALGILWDAERVASLLRMPAGVVQALALAGLAAVAVFVAVCARRREIALWGRWRLPLPSAGLAVRQLVISALELAAAAASLWFLLPQGVVPLPEFMAFYAIGIALGVISHVPGGLGVFEAVILLAFAGRAPAGEIAAALALYRCVYFLLPLALATVLLAVLEARASTYAAPVARAARRLAPRLVAACTLVAGVSLLVSGVTPASETAVETLAAHLPLYLVEASHLIGSIAGFVLLLLSRGLLHRLAAAWWGTLLVLGAAAVVALPKGMTVPELALLCGLLALLLLTRRQFDRPSSLYTGTLEPDWLIAVSAVLLACIWLFFFVYRDLDYSDRLWWQFAFDAHAPRALRALMLASIVMMGIGLWQLLRRPDVSLQPPTQQEMAAAQEIVRRQSTAQAGLALMGDKSLLFSASGEAFIMFAKQGRSWVALSDPVGRRADWSELVWRFIEMADAHGGRAVFYKTRPQTLPLYLDAGLRAFKLGEQAQVSLPDFSLNGPERAKLRQALGRGKRDGLVLDVIEPQDVAGVLDELRVVSDAWLGMHKAQEKGFSLGTFDPAYLQRQPVAVVRLHAPGEPGKVVAFASLLRPDVERIEVGIDLMRHLPEVPAATMDFLFTSLILHFQALGYQRLDLGMAPMSGMSEHELASVWHRTARLMFMHGGRFYNFRGLRAFKDKFGPQWEARYLVCARGLAPLFAMADTTALINGGLKGVVGK</sequence>
<dbReference type="GO" id="GO:0055091">
    <property type="term" value="P:phospholipid homeostasis"/>
    <property type="evidence" value="ECO:0007669"/>
    <property type="project" value="TreeGrafter"/>
</dbReference>
<evidence type="ECO:0000256" key="4">
    <source>
        <dbReference type="ARBA" id="ARBA00022989"/>
    </source>
</evidence>
<reference evidence="8 9" key="1">
    <citation type="submission" date="2019-07" db="EMBL/GenBank/DDBJ databases">
        <title>Qingshengfaniella alkalisoli gen. nov., sp. nov., isolated from saline soil.</title>
        <authorList>
            <person name="Xu L."/>
            <person name="Huang X.-X."/>
            <person name="Sun J.-Q."/>
        </authorList>
    </citation>
    <scope>NUCLEOTIDE SEQUENCE [LARGE SCALE GENOMIC DNA]</scope>
    <source>
        <strain evidence="8 9">DSM 27279</strain>
    </source>
</reference>
<evidence type="ECO:0000256" key="2">
    <source>
        <dbReference type="ARBA" id="ARBA00022475"/>
    </source>
</evidence>
<feature type="transmembrane region" description="Helical" evidence="6">
    <location>
        <begin position="349"/>
        <end position="369"/>
    </location>
</feature>
<comment type="caution">
    <text evidence="8">The sequence shown here is derived from an EMBL/GenBank/DDBJ whole genome shotgun (WGS) entry which is preliminary data.</text>
</comment>
<evidence type="ECO:0000313" key="9">
    <source>
        <dbReference type="Proteomes" id="UP000318405"/>
    </source>
</evidence>
<name>A0A556ABM5_9BURK</name>
<dbReference type="InterPro" id="IPR024320">
    <property type="entry name" value="LPG_synthase_C"/>
</dbReference>
<feature type="transmembrane region" description="Helical" evidence="6">
    <location>
        <begin position="263"/>
        <end position="294"/>
    </location>
</feature>
<feature type="transmembrane region" description="Helical" evidence="6">
    <location>
        <begin position="306"/>
        <end position="329"/>
    </location>
</feature>
<feature type="domain" description="Phosphatidylglycerol lysyltransferase C-terminal" evidence="7">
    <location>
        <begin position="557"/>
        <end position="849"/>
    </location>
</feature>
<dbReference type="PANTHER" id="PTHR34697">
    <property type="entry name" value="PHOSPHATIDYLGLYCEROL LYSYLTRANSFERASE"/>
    <property type="match status" value="1"/>
</dbReference>
<dbReference type="InterPro" id="IPR051211">
    <property type="entry name" value="PG_lysyltransferase"/>
</dbReference>
<dbReference type="AlphaFoldDB" id="A0A556ABM5"/>
<dbReference type="PANTHER" id="PTHR34697:SF2">
    <property type="entry name" value="PHOSPHATIDYLGLYCEROL LYSYLTRANSFERASE"/>
    <property type="match status" value="1"/>
</dbReference>
<feature type="transmembrane region" description="Helical" evidence="6">
    <location>
        <begin position="63"/>
        <end position="86"/>
    </location>
</feature>
<organism evidence="8 9">
    <name type="scientific">Verticiella sediminum</name>
    <dbReference type="NCBI Taxonomy" id="1247510"/>
    <lineage>
        <taxon>Bacteria</taxon>
        <taxon>Pseudomonadati</taxon>
        <taxon>Pseudomonadota</taxon>
        <taxon>Betaproteobacteria</taxon>
        <taxon>Burkholderiales</taxon>
        <taxon>Alcaligenaceae</taxon>
        <taxon>Verticiella</taxon>
    </lineage>
</organism>
<evidence type="ECO:0000256" key="6">
    <source>
        <dbReference type="SAM" id="Phobius"/>
    </source>
</evidence>
<keyword evidence="4 6" id="KW-1133">Transmembrane helix</keyword>
<keyword evidence="5 6" id="KW-0472">Membrane</keyword>
<dbReference type="SUPFAM" id="SSF55729">
    <property type="entry name" value="Acyl-CoA N-acyltransferases (Nat)"/>
    <property type="match status" value="1"/>
</dbReference>
<protein>
    <submittedName>
        <fullName evidence="8">Bifunctional lysylphosphatidylglycerol flippase/synthetase MprF</fullName>
    </submittedName>
</protein>
<dbReference type="Pfam" id="PF09924">
    <property type="entry name" value="LPG_synthase_C"/>
    <property type="match status" value="1"/>
</dbReference>
<feature type="transmembrane region" description="Helical" evidence="6">
    <location>
        <begin position="413"/>
        <end position="430"/>
    </location>
</feature>
<comment type="subcellular location">
    <subcellularLocation>
        <location evidence="1">Cell membrane</location>
        <topology evidence="1">Multi-pass membrane protein</topology>
    </subcellularLocation>
</comment>
<keyword evidence="3 6" id="KW-0812">Transmembrane</keyword>
<evidence type="ECO:0000259" key="7">
    <source>
        <dbReference type="Pfam" id="PF09924"/>
    </source>
</evidence>
<dbReference type="GO" id="GO:0016755">
    <property type="term" value="F:aminoacyltransferase activity"/>
    <property type="evidence" value="ECO:0007669"/>
    <property type="project" value="TreeGrafter"/>
</dbReference>
<evidence type="ECO:0000256" key="1">
    <source>
        <dbReference type="ARBA" id="ARBA00004651"/>
    </source>
</evidence>
<feature type="transmembrane region" description="Helical" evidence="6">
    <location>
        <begin position="151"/>
        <end position="173"/>
    </location>
</feature>
<feature type="transmembrane region" description="Helical" evidence="6">
    <location>
        <begin position="439"/>
        <end position="456"/>
    </location>
</feature>
<dbReference type="Proteomes" id="UP000318405">
    <property type="component" value="Unassembled WGS sequence"/>
</dbReference>
<accession>A0A556ABM5</accession>
<evidence type="ECO:0000313" key="8">
    <source>
        <dbReference type="EMBL" id="TSH90271.1"/>
    </source>
</evidence>
<dbReference type="InterPro" id="IPR016181">
    <property type="entry name" value="Acyl_CoA_acyltransferase"/>
</dbReference>
<feature type="transmembrane region" description="Helical" evidence="6">
    <location>
        <begin position="511"/>
        <end position="532"/>
    </location>
</feature>
<evidence type="ECO:0000256" key="3">
    <source>
        <dbReference type="ARBA" id="ARBA00022692"/>
    </source>
</evidence>
<keyword evidence="9" id="KW-1185">Reference proteome</keyword>
<gene>
    <name evidence="8" type="primary">mprF</name>
    <name evidence="8" type="ORF">FOZ76_20790</name>
</gene>
<feature type="transmembrane region" description="Helical" evidence="6">
    <location>
        <begin position="228"/>
        <end position="251"/>
    </location>
</feature>
<feature type="transmembrane region" description="Helical" evidence="6">
    <location>
        <begin position="381"/>
        <end position="401"/>
    </location>
</feature>
<evidence type="ECO:0000256" key="5">
    <source>
        <dbReference type="ARBA" id="ARBA00023136"/>
    </source>
</evidence>
<proteinExistence type="predicted"/>
<feature type="transmembrane region" description="Helical" evidence="6">
    <location>
        <begin position="106"/>
        <end position="130"/>
    </location>
</feature>
<feature type="transmembrane region" description="Helical" evidence="6">
    <location>
        <begin position="471"/>
        <end position="490"/>
    </location>
</feature>
<feature type="transmembrane region" description="Helical" evidence="6">
    <location>
        <begin position="185"/>
        <end position="208"/>
    </location>
</feature>
<dbReference type="NCBIfam" id="NF033480">
    <property type="entry name" value="bifunc_MprF"/>
    <property type="match status" value="1"/>
</dbReference>
<dbReference type="OrthoDB" id="145485at2"/>
<dbReference type="EMBL" id="VLTJ01000039">
    <property type="protein sequence ID" value="TSH90271.1"/>
    <property type="molecule type" value="Genomic_DNA"/>
</dbReference>
<feature type="transmembrane region" description="Helical" evidence="6">
    <location>
        <begin position="31"/>
        <end position="51"/>
    </location>
</feature>
<keyword evidence="2" id="KW-1003">Cell membrane</keyword>
<dbReference type="GO" id="GO:0005886">
    <property type="term" value="C:plasma membrane"/>
    <property type="evidence" value="ECO:0007669"/>
    <property type="project" value="UniProtKB-SubCell"/>
</dbReference>